<proteinExistence type="predicted"/>
<evidence type="ECO:0000313" key="3">
    <source>
        <dbReference type="EMBL" id="NYZ63274.1"/>
    </source>
</evidence>
<feature type="domain" description="VOC" evidence="2">
    <location>
        <begin position="25"/>
        <end position="148"/>
    </location>
</feature>
<comment type="caution">
    <text evidence="3">The sequence shown here is derived from an EMBL/GenBank/DDBJ whole genome shotgun (WGS) entry which is preliminary data.</text>
</comment>
<dbReference type="Gene3D" id="3.10.180.10">
    <property type="entry name" value="2,3-Dihydroxybiphenyl 1,2-Dioxygenase, domain 1"/>
    <property type="match status" value="1"/>
</dbReference>
<dbReference type="NCBIfam" id="NF008551">
    <property type="entry name" value="PRK11478.1"/>
    <property type="match status" value="1"/>
</dbReference>
<dbReference type="AlphaFoldDB" id="A0A7Z0TWE9"/>
<sequence>MRPRSRRCARRSVSHWPRADTVLRGIHHVAVICGDYAASKAFYTGVLGLAVVAEHHRDDRDSWKLDLALPDGGQLELFSFPGAPPRPSWPEARGLRHLAFSVDDVEAWRRRLAAVGIEVEAVRVDPYTGRRFTFFADPDDLPLELYEVPPAAMASTGG</sequence>
<evidence type="ECO:0000256" key="1">
    <source>
        <dbReference type="ARBA" id="ARBA00022723"/>
    </source>
</evidence>
<evidence type="ECO:0000259" key="2">
    <source>
        <dbReference type="PROSITE" id="PS51819"/>
    </source>
</evidence>
<dbReference type="PANTHER" id="PTHR36113">
    <property type="entry name" value="LYASE, PUTATIVE-RELATED-RELATED"/>
    <property type="match status" value="1"/>
</dbReference>
<dbReference type="InterPro" id="IPR051332">
    <property type="entry name" value="Fosfomycin_Res_Enzymes"/>
</dbReference>
<dbReference type="InterPro" id="IPR037478">
    <property type="entry name" value="YwkD-like_dom"/>
</dbReference>
<keyword evidence="4" id="KW-1185">Reference proteome</keyword>
<dbReference type="RefSeq" id="WP_180545477.1">
    <property type="nucleotide sequence ID" value="NZ_JACCJZ010000017.1"/>
</dbReference>
<keyword evidence="1" id="KW-0479">Metal-binding</keyword>
<dbReference type="CDD" id="cd08352">
    <property type="entry name" value="VOC_Bs_YwkD_like"/>
    <property type="match status" value="1"/>
</dbReference>
<accession>A0A7Z0TWE9</accession>
<gene>
    <name evidence="3" type="ORF">H0E82_10925</name>
</gene>
<dbReference type="PANTHER" id="PTHR36113:SF6">
    <property type="entry name" value="FOSFOMYCIN RESISTANCE PROTEIN FOSX"/>
    <property type="match status" value="1"/>
</dbReference>
<dbReference type="InterPro" id="IPR037523">
    <property type="entry name" value="VOC_core"/>
</dbReference>
<dbReference type="GO" id="GO:0046872">
    <property type="term" value="F:metal ion binding"/>
    <property type="evidence" value="ECO:0007669"/>
    <property type="project" value="UniProtKB-KW"/>
</dbReference>
<reference evidence="3 4" key="1">
    <citation type="submission" date="2020-07" db="EMBL/GenBank/DDBJ databases">
        <title>isolation of Luteimonas sp. SJ-16.</title>
        <authorList>
            <person name="Huang X.-X."/>
            <person name="Xu L."/>
            <person name="Sun J.-Q."/>
        </authorList>
    </citation>
    <scope>NUCLEOTIDE SEQUENCE [LARGE SCALE GENOMIC DNA]</scope>
    <source>
        <strain evidence="3 4">SJ-16</strain>
    </source>
</reference>
<evidence type="ECO:0000313" key="4">
    <source>
        <dbReference type="Proteomes" id="UP000589896"/>
    </source>
</evidence>
<dbReference type="PROSITE" id="PS51819">
    <property type="entry name" value="VOC"/>
    <property type="match status" value="1"/>
</dbReference>
<dbReference type="InterPro" id="IPR029068">
    <property type="entry name" value="Glyas_Bleomycin-R_OHBP_Dase"/>
</dbReference>
<dbReference type="Proteomes" id="UP000589896">
    <property type="component" value="Unassembled WGS sequence"/>
</dbReference>
<dbReference type="EMBL" id="JACCJZ010000017">
    <property type="protein sequence ID" value="NYZ63274.1"/>
    <property type="molecule type" value="Genomic_DNA"/>
</dbReference>
<name>A0A7Z0TWE9_9GAMM</name>
<dbReference type="InterPro" id="IPR004360">
    <property type="entry name" value="Glyas_Fos-R_dOase_dom"/>
</dbReference>
<organism evidence="3 4">
    <name type="scientific">Luteimonas deserti</name>
    <dbReference type="NCBI Taxonomy" id="2752306"/>
    <lineage>
        <taxon>Bacteria</taxon>
        <taxon>Pseudomonadati</taxon>
        <taxon>Pseudomonadota</taxon>
        <taxon>Gammaproteobacteria</taxon>
        <taxon>Lysobacterales</taxon>
        <taxon>Lysobacteraceae</taxon>
        <taxon>Luteimonas</taxon>
    </lineage>
</organism>
<dbReference type="SUPFAM" id="SSF54593">
    <property type="entry name" value="Glyoxalase/Bleomycin resistance protein/Dihydroxybiphenyl dioxygenase"/>
    <property type="match status" value="1"/>
</dbReference>
<protein>
    <submittedName>
        <fullName evidence="3">VOC family protein</fullName>
    </submittedName>
</protein>
<dbReference type="Pfam" id="PF00903">
    <property type="entry name" value="Glyoxalase"/>
    <property type="match status" value="1"/>
</dbReference>